<accession>A0A7W5GG28</accession>
<dbReference type="Proteomes" id="UP000543579">
    <property type="component" value="Unassembled WGS sequence"/>
</dbReference>
<name>A0A7W5GG28_9MICO</name>
<evidence type="ECO:0000313" key="1">
    <source>
        <dbReference type="EMBL" id="MBB3158711.1"/>
    </source>
</evidence>
<evidence type="ECO:0000313" key="2">
    <source>
        <dbReference type="Proteomes" id="UP000543579"/>
    </source>
</evidence>
<dbReference type="AlphaFoldDB" id="A0A7W5GG28"/>
<dbReference type="RefSeq" id="WP_183420103.1">
    <property type="nucleotide sequence ID" value="NZ_JACHXY010000002.1"/>
</dbReference>
<proteinExistence type="predicted"/>
<reference evidence="1 2" key="1">
    <citation type="submission" date="2020-08" db="EMBL/GenBank/DDBJ databases">
        <title>Genomic Encyclopedia of Type Strains, Phase III (KMG-III): the genomes of soil and plant-associated and newly described type strains.</title>
        <authorList>
            <person name="Whitman W."/>
        </authorList>
    </citation>
    <scope>NUCLEOTIDE SEQUENCE [LARGE SCALE GENOMIC DNA]</scope>
    <source>
        <strain evidence="1 2">CECT 8356</strain>
    </source>
</reference>
<organism evidence="1 2">
    <name type="scientific">Microbacterium proteolyticum</name>
    <dbReference type="NCBI Taxonomy" id="1572644"/>
    <lineage>
        <taxon>Bacteria</taxon>
        <taxon>Bacillati</taxon>
        <taxon>Actinomycetota</taxon>
        <taxon>Actinomycetes</taxon>
        <taxon>Micrococcales</taxon>
        <taxon>Microbacteriaceae</taxon>
        <taxon>Microbacterium</taxon>
    </lineage>
</organism>
<protein>
    <submittedName>
        <fullName evidence="1">Uncharacterized protein</fullName>
    </submittedName>
</protein>
<comment type="caution">
    <text evidence="1">The sequence shown here is derived from an EMBL/GenBank/DDBJ whole genome shotgun (WGS) entry which is preliminary data.</text>
</comment>
<sequence length="88" mass="10143">MNNWPEGALTREEVAELLDDTVPWKVEWCSGSSTPPTEGRGVSLPDGVLEGVPTRAKRRKFERGNQEHRTWFFAFVTRDRRVIFREGP</sequence>
<gene>
    <name evidence="1" type="ORF">FHS07_002407</name>
</gene>
<dbReference type="EMBL" id="JACHXY010000002">
    <property type="protein sequence ID" value="MBB3158711.1"/>
    <property type="molecule type" value="Genomic_DNA"/>
</dbReference>